<evidence type="ECO:0000313" key="2">
    <source>
        <dbReference type="EMBL" id="TFK38326.1"/>
    </source>
</evidence>
<accession>A0A5C3M1W8</accession>
<reference evidence="2 3" key="1">
    <citation type="journal article" date="2019" name="Nat. Ecol. Evol.">
        <title>Megaphylogeny resolves global patterns of mushroom evolution.</title>
        <authorList>
            <person name="Varga T."/>
            <person name="Krizsan K."/>
            <person name="Foldi C."/>
            <person name="Dima B."/>
            <person name="Sanchez-Garcia M."/>
            <person name="Sanchez-Ramirez S."/>
            <person name="Szollosi G.J."/>
            <person name="Szarkandi J.G."/>
            <person name="Papp V."/>
            <person name="Albert L."/>
            <person name="Andreopoulos W."/>
            <person name="Angelini C."/>
            <person name="Antonin V."/>
            <person name="Barry K.W."/>
            <person name="Bougher N.L."/>
            <person name="Buchanan P."/>
            <person name="Buyck B."/>
            <person name="Bense V."/>
            <person name="Catcheside P."/>
            <person name="Chovatia M."/>
            <person name="Cooper J."/>
            <person name="Damon W."/>
            <person name="Desjardin D."/>
            <person name="Finy P."/>
            <person name="Geml J."/>
            <person name="Haridas S."/>
            <person name="Hughes K."/>
            <person name="Justo A."/>
            <person name="Karasinski D."/>
            <person name="Kautmanova I."/>
            <person name="Kiss B."/>
            <person name="Kocsube S."/>
            <person name="Kotiranta H."/>
            <person name="LaButti K.M."/>
            <person name="Lechner B.E."/>
            <person name="Liimatainen K."/>
            <person name="Lipzen A."/>
            <person name="Lukacs Z."/>
            <person name="Mihaltcheva S."/>
            <person name="Morgado L.N."/>
            <person name="Niskanen T."/>
            <person name="Noordeloos M.E."/>
            <person name="Ohm R.A."/>
            <person name="Ortiz-Santana B."/>
            <person name="Ovrebo C."/>
            <person name="Racz N."/>
            <person name="Riley R."/>
            <person name="Savchenko A."/>
            <person name="Shiryaev A."/>
            <person name="Soop K."/>
            <person name="Spirin V."/>
            <person name="Szebenyi C."/>
            <person name="Tomsovsky M."/>
            <person name="Tulloss R.E."/>
            <person name="Uehling J."/>
            <person name="Grigoriev I.V."/>
            <person name="Vagvolgyi C."/>
            <person name="Papp T."/>
            <person name="Martin F.M."/>
            <person name="Miettinen O."/>
            <person name="Hibbett D.S."/>
            <person name="Nagy L.G."/>
        </authorList>
    </citation>
    <scope>NUCLEOTIDE SEQUENCE [LARGE SCALE GENOMIC DNA]</scope>
    <source>
        <strain evidence="2 3">CBS 166.37</strain>
    </source>
</reference>
<keyword evidence="1" id="KW-0812">Transmembrane</keyword>
<organism evidence="2 3">
    <name type="scientific">Crucibulum laeve</name>
    <dbReference type="NCBI Taxonomy" id="68775"/>
    <lineage>
        <taxon>Eukaryota</taxon>
        <taxon>Fungi</taxon>
        <taxon>Dikarya</taxon>
        <taxon>Basidiomycota</taxon>
        <taxon>Agaricomycotina</taxon>
        <taxon>Agaricomycetes</taxon>
        <taxon>Agaricomycetidae</taxon>
        <taxon>Agaricales</taxon>
        <taxon>Agaricineae</taxon>
        <taxon>Nidulariaceae</taxon>
        <taxon>Crucibulum</taxon>
    </lineage>
</organism>
<dbReference type="AlphaFoldDB" id="A0A5C3M1W8"/>
<keyword evidence="1" id="KW-0472">Membrane</keyword>
<dbReference type="EMBL" id="ML213603">
    <property type="protein sequence ID" value="TFK38326.1"/>
    <property type="molecule type" value="Genomic_DNA"/>
</dbReference>
<protein>
    <submittedName>
        <fullName evidence="2">Uncharacterized protein</fullName>
    </submittedName>
</protein>
<feature type="transmembrane region" description="Helical" evidence="1">
    <location>
        <begin position="35"/>
        <end position="61"/>
    </location>
</feature>
<keyword evidence="1" id="KW-1133">Transmembrane helix</keyword>
<name>A0A5C3M1W8_9AGAR</name>
<evidence type="ECO:0000313" key="3">
    <source>
        <dbReference type="Proteomes" id="UP000308652"/>
    </source>
</evidence>
<keyword evidence="3" id="KW-1185">Reference proteome</keyword>
<sequence>MITGRFEVVSQVLDYLLGFKLALNTATTTTTNNQMMLAVVSAFYSLCICAIFATFTSAVALPKTTSPLSINSPLSTMGTLASTTPVANKISCHKPRYAVMQYSLLL</sequence>
<evidence type="ECO:0000256" key="1">
    <source>
        <dbReference type="SAM" id="Phobius"/>
    </source>
</evidence>
<proteinExistence type="predicted"/>
<gene>
    <name evidence="2" type="ORF">BDQ12DRAFT_683457</name>
</gene>
<dbReference type="Proteomes" id="UP000308652">
    <property type="component" value="Unassembled WGS sequence"/>
</dbReference>